<evidence type="ECO:0000256" key="1">
    <source>
        <dbReference type="SAM" id="Phobius"/>
    </source>
</evidence>
<dbReference type="Proteomes" id="UP000178344">
    <property type="component" value="Unassembled WGS sequence"/>
</dbReference>
<organism evidence="2 3">
    <name type="scientific">Candidatus Kaiserbacteria bacterium RIFCSPHIGHO2_01_FULL_49_13</name>
    <dbReference type="NCBI Taxonomy" id="1798477"/>
    <lineage>
        <taxon>Bacteria</taxon>
        <taxon>Candidatus Kaiseribacteriota</taxon>
    </lineage>
</organism>
<gene>
    <name evidence="2" type="ORF">A2671_00170</name>
</gene>
<accession>A0A1F6CE63</accession>
<sequence>MVKDFIGGLRHGARAFGDLISDSVNLVLLIAVYFVGIGLVSVIARLAGKRFLDLGRGKRESYWNPVAKQPQQDDFYRMF</sequence>
<comment type="caution">
    <text evidence="2">The sequence shown here is derived from an EMBL/GenBank/DDBJ whole genome shotgun (WGS) entry which is preliminary data.</text>
</comment>
<proteinExistence type="predicted"/>
<evidence type="ECO:0000313" key="3">
    <source>
        <dbReference type="Proteomes" id="UP000178344"/>
    </source>
</evidence>
<evidence type="ECO:0000313" key="2">
    <source>
        <dbReference type="EMBL" id="OGG47212.1"/>
    </source>
</evidence>
<feature type="transmembrane region" description="Helical" evidence="1">
    <location>
        <begin position="26"/>
        <end position="48"/>
    </location>
</feature>
<dbReference type="EMBL" id="MFKQ01000023">
    <property type="protein sequence ID" value="OGG47212.1"/>
    <property type="molecule type" value="Genomic_DNA"/>
</dbReference>
<name>A0A1F6CE63_9BACT</name>
<reference evidence="2 3" key="1">
    <citation type="journal article" date="2016" name="Nat. Commun.">
        <title>Thousands of microbial genomes shed light on interconnected biogeochemical processes in an aquifer system.</title>
        <authorList>
            <person name="Anantharaman K."/>
            <person name="Brown C.T."/>
            <person name="Hug L.A."/>
            <person name="Sharon I."/>
            <person name="Castelle C.J."/>
            <person name="Probst A.J."/>
            <person name="Thomas B.C."/>
            <person name="Singh A."/>
            <person name="Wilkins M.J."/>
            <person name="Karaoz U."/>
            <person name="Brodie E.L."/>
            <person name="Williams K.H."/>
            <person name="Hubbard S.S."/>
            <person name="Banfield J.F."/>
        </authorList>
    </citation>
    <scope>NUCLEOTIDE SEQUENCE [LARGE SCALE GENOMIC DNA]</scope>
</reference>
<keyword evidence="1" id="KW-0812">Transmembrane</keyword>
<keyword evidence="1" id="KW-1133">Transmembrane helix</keyword>
<protein>
    <submittedName>
        <fullName evidence="2">Uncharacterized protein</fullName>
    </submittedName>
</protein>
<dbReference type="AlphaFoldDB" id="A0A1F6CE63"/>
<keyword evidence="1" id="KW-0472">Membrane</keyword>